<keyword evidence="3 4" id="KW-0975">Bacterial flagellum</keyword>
<evidence type="ECO:0000313" key="7">
    <source>
        <dbReference type="EMBL" id="GEC94938.1"/>
    </source>
</evidence>
<evidence type="ECO:0000256" key="3">
    <source>
        <dbReference type="ARBA" id="ARBA00023143"/>
    </source>
</evidence>
<dbReference type="Gene3D" id="2.40.10.220">
    <property type="entry name" value="predicted glycosyltransferase like domains"/>
    <property type="match status" value="1"/>
</dbReference>
<organism evidence="7 8">
    <name type="scientific">Zoogloea ramigera</name>
    <dbReference type="NCBI Taxonomy" id="350"/>
    <lineage>
        <taxon>Bacteria</taxon>
        <taxon>Pseudomonadati</taxon>
        <taxon>Pseudomonadota</taxon>
        <taxon>Betaproteobacteria</taxon>
        <taxon>Rhodocyclales</taxon>
        <taxon>Zoogloeaceae</taxon>
        <taxon>Zoogloea</taxon>
    </lineage>
</organism>
<dbReference type="Pfam" id="PF07317">
    <property type="entry name" value="PilZN"/>
    <property type="match status" value="1"/>
</dbReference>
<keyword evidence="2 4" id="KW-0547">Nucleotide-binding</keyword>
<evidence type="ECO:0000313" key="8">
    <source>
        <dbReference type="Proteomes" id="UP000318422"/>
    </source>
</evidence>
<dbReference type="AlphaFoldDB" id="A0A4Y4CPW6"/>
<dbReference type="InterPro" id="IPR012349">
    <property type="entry name" value="Split_barrel_FMN-bd"/>
</dbReference>
<keyword evidence="7" id="KW-0969">Cilium</keyword>
<dbReference type="GO" id="GO:0071973">
    <property type="term" value="P:bacterial-type flagellum-dependent cell motility"/>
    <property type="evidence" value="ECO:0007669"/>
    <property type="project" value="UniProtKB-UniRule"/>
</dbReference>
<proteinExistence type="inferred from homology"/>
<dbReference type="GO" id="GO:0035438">
    <property type="term" value="F:cyclic-di-GMP binding"/>
    <property type="evidence" value="ECO:0007669"/>
    <property type="project" value="UniProtKB-UniRule"/>
</dbReference>
<evidence type="ECO:0000259" key="5">
    <source>
        <dbReference type="Pfam" id="PF07238"/>
    </source>
</evidence>
<comment type="subcellular location">
    <subcellularLocation>
        <location evidence="4">Bacterial flagellum basal body</location>
    </subcellularLocation>
</comment>
<sequence>MSLKFELLQADDYSRYLLRGRTDILFNLRGMIQKRAMLSAFIDASADSFLTAIVALSPDENHLVLDAASDETVNRRVEAAEQLICVTQLDRIKVQFAARGIQRIQHEGHDAFRVRVPEVMLRLQRREYFRLTAPSSHSLTCLIPMTIGGEQREISVEASVLDISGGGLSITVPSEGMVVEPDMEFANCRLMLPETGAIVTSLRVRNLFRVTNRDGSITLRAGCEFIHLSSNMASTIQRYILKVERERNARERIR</sequence>
<dbReference type="GO" id="GO:0009425">
    <property type="term" value="C:bacterial-type flagellum basal body"/>
    <property type="evidence" value="ECO:0007669"/>
    <property type="project" value="UniProtKB-SubCell"/>
</dbReference>
<keyword evidence="8" id="KW-1185">Reference proteome</keyword>
<dbReference type="HAMAP" id="MF_01457">
    <property type="entry name" value="YcgR"/>
    <property type="match status" value="1"/>
</dbReference>
<comment type="caution">
    <text evidence="7">The sequence shown here is derived from an EMBL/GenBank/DDBJ whole genome shotgun (WGS) entry which is preliminary data.</text>
</comment>
<dbReference type="InterPro" id="IPR023787">
    <property type="entry name" value="T3SS_YcgR"/>
</dbReference>
<keyword evidence="7" id="KW-0282">Flagellum</keyword>
<dbReference type="RefSeq" id="WP_141349947.1">
    <property type="nucleotide sequence ID" value="NZ_BJNV01000011.1"/>
</dbReference>
<accession>A0A4Y4CPW6</accession>
<dbReference type="InterPro" id="IPR009875">
    <property type="entry name" value="PilZ_domain"/>
</dbReference>
<dbReference type="GO" id="GO:0071945">
    <property type="term" value="P:regulation of bacterial-type flagellum-dependent cell motility by regulation of motor speed"/>
    <property type="evidence" value="ECO:0007669"/>
    <property type="project" value="UniProtKB-UniRule"/>
</dbReference>
<keyword evidence="7" id="KW-0966">Cell projection</keyword>
<evidence type="ECO:0000259" key="6">
    <source>
        <dbReference type="Pfam" id="PF07317"/>
    </source>
</evidence>
<dbReference type="Proteomes" id="UP000318422">
    <property type="component" value="Unassembled WGS sequence"/>
</dbReference>
<evidence type="ECO:0000256" key="4">
    <source>
        <dbReference type="HAMAP-Rule" id="MF_01457"/>
    </source>
</evidence>
<evidence type="ECO:0000256" key="2">
    <source>
        <dbReference type="ARBA" id="ARBA00022741"/>
    </source>
</evidence>
<evidence type="ECO:0000256" key="1">
    <source>
        <dbReference type="ARBA" id="ARBA00022636"/>
    </source>
</evidence>
<comment type="subunit">
    <text evidence="4">Monomer. Interacts with the flagellar basal bodies.</text>
</comment>
<comment type="function">
    <text evidence="4">Acts as a flagellar brake, regulating swimming and swarming in a bis-(3'-5') cyclic diguanylic acid (c-di-GMP)-dependent manner. Binds 1 c-di-GMP dimer per subunit. Increasing levels of c-di-GMP lead to decreased motility.</text>
</comment>
<feature type="domain" description="Type III secretion system flagellar brake protein YcgR PilZN" evidence="6">
    <location>
        <begin position="16"/>
        <end position="122"/>
    </location>
</feature>
<name>A0A4Y4CPW6_ZOORA</name>
<comment type="similarity">
    <text evidence="4">Belongs to the YcgR family.</text>
</comment>
<dbReference type="OrthoDB" id="5572581at2"/>
<gene>
    <name evidence="4 7" type="primary">ycgR</name>
    <name evidence="7" type="ORF">ZRA01_10110</name>
</gene>
<dbReference type="InterPro" id="IPR009926">
    <property type="entry name" value="T3SS_YcgR_PilZN"/>
</dbReference>
<keyword evidence="1 4" id="KW-0973">c-di-GMP</keyword>
<dbReference type="Gene3D" id="2.30.110.10">
    <property type="entry name" value="Electron Transport, Fmn-binding Protein, Chain A"/>
    <property type="match status" value="1"/>
</dbReference>
<reference evidence="7 8" key="1">
    <citation type="submission" date="2019-06" db="EMBL/GenBank/DDBJ databases">
        <title>Whole genome shotgun sequence of Zoogloea ramigera NBRC 15342.</title>
        <authorList>
            <person name="Hosoyama A."/>
            <person name="Uohara A."/>
            <person name="Ohji S."/>
            <person name="Ichikawa N."/>
        </authorList>
    </citation>
    <scope>NUCLEOTIDE SEQUENCE [LARGE SCALE GENOMIC DNA]</scope>
    <source>
        <strain evidence="7 8">NBRC 15342</strain>
    </source>
</reference>
<dbReference type="Pfam" id="PF07238">
    <property type="entry name" value="PilZ"/>
    <property type="match status" value="1"/>
</dbReference>
<protein>
    <recommendedName>
        <fullName evidence="4">Flagellar brake protein YcgR</fullName>
    </recommendedName>
    <alternativeName>
        <fullName evidence="4">Cyclic di-GMP binding protein YcgR</fullName>
    </alternativeName>
</protein>
<dbReference type="EMBL" id="BJNV01000011">
    <property type="protein sequence ID" value="GEC94938.1"/>
    <property type="molecule type" value="Genomic_DNA"/>
</dbReference>
<feature type="domain" description="PilZ" evidence="5">
    <location>
        <begin position="124"/>
        <end position="241"/>
    </location>
</feature>